<dbReference type="AlphaFoldDB" id="A0A494XZ94"/>
<comment type="caution">
    <text evidence="1">The sequence shown here is derived from an EMBL/GenBank/DDBJ whole genome shotgun (WGS) entry which is preliminary data.</text>
</comment>
<gene>
    <name evidence="1" type="ORF">D7S86_11560</name>
</gene>
<dbReference type="EMBL" id="RBZU01000004">
    <property type="protein sequence ID" value="RKP55842.1"/>
    <property type="molecule type" value="Genomic_DNA"/>
</dbReference>
<proteinExistence type="predicted"/>
<sequence>MGLGTTLRHAAQDIFPMHDRDNGMGDRRLELDLLFSRDFARHGVGRMNESIKMPDIIGLMTRQSGEFDVHV</sequence>
<protein>
    <submittedName>
        <fullName evidence="1">Uncharacterized protein</fullName>
    </submittedName>
</protein>
<organism evidence="1 2">
    <name type="scientific">Pararobbsia silviterrae</name>
    <dbReference type="NCBI Taxonomy" id="1792498"/>
    <lineage>
        <taxon>Bacteria</taxon>
        <taxon>Pseudomonadati</taxon>
        <taxon>Pseudomonadota</taxon>
        <taxon>Betaproteobacteria</taxon>
        <taxon>Burkholderiales</taxon>
        <taxon>Burkholderiaceae</taxon>
        <taxon>Pararobbsia</taxon>
    </lineage>
</organism>
<reference evidence="1 2" key="1">
    <citation type="submission" date="2018-10" db="EMBL/GenBank/DDBJ databases">
        <title>Robbsia sp. DHC34, isolated from soil.</title>
        <authorList>
            <person name="Gao Z.-H."/>
            <person name="Qiu L.-H."/>
        </authorList>
    </citation>
    <scope>NUCLEOTIDE SEQUENCE [LARGE SCALE GENOMIC DNA]</scope>
    <source>
        <strain evidence="1 2">DHC34</strain>
    </source>
</reference>
<evidence type="ECO:0000313" key="1">
    <source>
        <dbReference type="EMBL" id="RKP55842.1"/>
    </source>
</evidence>
<keyword evidence="2" id="KW-1185">Reference proteome</keyword>
<dbReference type="Proteomes" id="UP000270342">
    <property type="component" value="Unassembled WGS sequence"/>
</dbReference>
<accession>A0A494XZ94</accession>
<name>A0A494XZ94_9BURK</name>
<evidence type="ECO:0000313" key="2">
    <source>
        <dbReference type="Proteomes" id="UP000270342"/>
    </source>
</evidence>